<dbReference type="GO" id="GO:0032259">
    <property type="term" value="P:methylation"/>
    <property type="evidence" value="ECO:0007669"/>
    <property type="project" value="UniProtKB-KW"/>
</dbReference>
<organism evidence="6 7">
    <name type="scientific">Tepidiphilus thermophilus</name>
    <dbReference type="NCBI Taxonomy" id="876478"/>
    <lineage>
        <taxon>Bacteria</taxon>
        <taxon>Pseudomonadati</taxon>
        <taxon>Pseudomonadota</taxon>
        <taxon>Hydrogenophilia</taxon>
        <taxon>Hydrogenophilales</taxon>
        <taxon>Hydrogenophilaceae</taxon>
        <taxon>Tepidiphilus</taxon>
    </lineage>
</organism>
<evidence type="ECO:0000256" key="3">
    <source>
        <dbReference type="ARBA" id="ARBA00022691"/>
    </source>
</evidence>
<evidence type="ECO:0000256" key="1">
    <source>
        <dbReference type="ARBA" id="ARBA00022603"/>
    </source>
</evidence>
<dbReference type="Pfam" id="PF13649">
    <property type="entry name" value="Methyltransf_25"/>
    <property type="match status" value="1"/>
</dbReference>
<evidence type="ECO:0000259" key="5">
    <source>
        <dbReference type="Pfam" id="PF13649"/>
    </source>
</evidence>
<dbReference type="AlphaFoldDB" id="A0A0K6ITY4"/>
<feature type="domain" description="Methyltransferase" evidence="5">
    <location>
        <begin position="129"/>
        <end position="203"/>
    </location>
</feature>
<keyword evidence="4" id="KW-1133">Transmembrane helix</keyword>
<evidence type="ECO:0000256" key="4">
    <source>
        <dbReference type="SAM" id="Phobius"/>
    </source>
</evidence>
<dbReference type="InterPro" id="IPR029063">
    <property type="entry name" value="SAM-dependent_MTases_sf"/>
</dbReference>
<dbReference type="GO" id="GO:0016279">
    <property type="term" value="F:protein-lysine N-methyltransferase activity"/>
    <property type="evidence" value="ECO:0007669"/>
    <property type="project" value="InterPro"/>
</dbReference>
<keyword evidence="2" id="KW-0808">Transferase</keyword>
<sequence length="249" mass="27275">MTFRLPRSPLFAAALVQLLGWMLAFVAARLGFITGLWPLLAVQAFAAAGTAALLRSPWWWLALHLVFSPALVALHGLGLAPAWYLAAFVALALVFGNPVRTRVPLFLSHRATIEALAPLLPPDRLFRFLDVGSGTGRVVVALARAFPQGEFTGVEQAILPHLIARWRGRGLPNLHLRRADAFALPWTGYDVLYAFLSPVPMPDLWRKACAELPPGALVCSNEFPIPGIEPQARVLPQGTTRPLWLYRVA</sequence>
<dbReference type="CDD" id="cd02440">
    <property type="entry name" value="AdoMet_MTases"/>
    <property type="match status" value="1"/>
</dbReference>
<keyword evidence="7" id="KW-1185">Reference proteome</keyword>
<dbReference type="Gene3D" id="3.40.50.150">
    <property type="entry name" value="Vaccinia Virus protein VP39"/>
    <property type="match status" value="1"/>
</dbReference>
<dbReference type="RefSeq" id="WP_055423251.1">
    <property type="nucleotide sequence ID" value="NZ_CYHH01000004.1"/>
</dbReference>
<keyword evidence="3" id="KW-0949">S-adenosyl-L-methionine</keyword>
<accession>A0A0K6ITY4</accession>
<reference evidence="7" key="1">
    <citation type="submission" date="2015-08" db="EMBL/GenBank/DDBJ databases">
        <authorList>
            <person name="Babu N.S."/>
            <person name="Beckwith C.J."/>
            <person name="Beseler K.G."/>
            <person name="Brison A."/>
            <person name="Carone J.V."/>
            <person name="Caskin T.P."/>
            <person name="Diamond M."/>
            <person name="Durham M.E."/>
            <person name="Foxe J.M."/>
            <person name="Go M."/>
            <person name="Henderson B.A."/>
            <person name="Jones I.B."/>
            <person name="McGettigan J.A."/>
            <person name="Micheletti S.J."/>
            <person name="Nasrallah M.E."/>
            <person name="Ortiz D."/>
            <person name="Piller C.R."/>
            <person name="Privatt S.R."/>
            <person name="Schneider S.L."/>
            <person name="Sharp S."/>
            <person name="Smith T.C."/>
            <person name="Stanton J.D."/>
            <person name="Ullery H.E."/>
            <person name="Wilson R.J."/>
            <person name="Serrano M.G."/>
            <person name="Buck G."/>
            <person name="Lee V."/>
            <person name="Wang Y."/>
            <person name="Carvalho R."/>
            <person name="Voegtly L."/>
            <person name="Shi R."/>
            <person name="Duckworth R."/>
            <person name="Johnson A."/>
            <person name="Loviza R."/>
            <person name="Walstead R."/>
            <person name="Shah Z."/>
            <person name="Kiflezghi M."/>
            <person name="Wade K."/>
            <person name="Ball S.L."/>
            <person name="Bradley K.W."/>
            <person name="Asai D.J."/>
            <person name="Bowman C.A."/>
            <person name="Russell D.A."/>
            <person name="Pope W.H."/>
            <person name="Jacobs-Sera D."/>
            <person name="Hendrix R.W."/>
            <person name="Hatfull G.F."/>
        </authorList>
    </citation>
    <scope>NUCLEOTIDE SEQUENCE [LARGE SCALE GENOMIC DNA]</scope>
    <source>
        <strain evidence="7">JCM 19170</strain>
    </source>
</reference>
<dbReference type="PANTHER" id="PTHR13610:SF9">
    <property type="entry name" value="FI06469P"/>
    <property type="match status" value="1"/>
</dbReference>
<keyword evidence="1" id="KW-0489">Methyltransferase</keyword>
<evidence type="ECO:0000313" key="6">
    <source>
        <dbReference type="EMBL" id="CUB06792.1"/>
    </source>
</evidence>
<dbReference type="InterPro" id="IPR026170">
    <property type="entry name" value="FAM173A/B"/>
</dbReference>
<proteinExistence type="predicted"/>
<evidence type="ECO:0000313" key="7">
    <source>
        <dbReference type="Proteomes" id="UP000182108"/>
    </source>
</evidence>
<feature type="transmembrane region" description="Helical" evidence="4">
    <location>
        <begin position="70"/>
        <end position="95"/>
    </location>
</feature>
<dbReference type="Proteomes" id="UP000182108">
    <property type="component" value="Unassembled WGS sequence"/>
</dbReference>
<dbReference type="SUPFAM" id="SSF53335">
    <property type="entry name" value="S-adenosyl-L-methionine-dependent methyltransferases"/>
    <property type="match status" value="1"/>
</dbReference>
<keyword evidence="4" id="KW-0472">Membrane</keyword>
<dbReference type="OrthoDB" id="5611641at2"/>
<dbReference type="InterPro" id="IPR041698">
    <property type="entry name" value="Methyltransf_25"/>
</dbReference>
<protein>
    <recommendedName>
        <fullName evidence="5">Methyltransferase domain-containing protein</fullName>
    </recommendedName>
</protein>
<gene>
    <name evidence="6" type="ORF">Ga0061068_10447</name>
</gene>
<evidence type="ECO:0000256" key="2">
    <source>
        <dbReference type="ARBA" id="ARBA00022679"/>
    </source>
</evidence>
<name>A0A0K6ITY4_9PROT</name>
<keyword evidence="4" id="KW-0812">Transmembrane</keyword>
<dbReference type="EMBL" id="CYHH01000004">
    <property type="protein sequence ID" value="CUB06792.1"/>
    <property type="molecule type" value="Genomic_DNA"/>
</dbReference>
<dbReference type="PANTHER" id="PTHR13610">
    <property type="entry name" value="METHYLTRANSFERASE DOMAIN-CONTAINING PROTEIN"/>
    <property type="match status" value="1"/>
</dbReference>